<dbReference type="AlphaFoldDB" id="A0A131XQV2"/>
<name>A0A131XQV2_9ACAR</name>
<sequence length="236" mass="27138">ACIQRMKLIVALFTVFVQGFLWANCSNGKQSIINQLFGNLMSNGFRLEDIYFAVLPRGAPNGSTLYRFNLTYGELEDIGDKFTPENDKCRADCEEGDLSSRCYFDIKGAVITYDGQMSYAKDVVQTFRLYATIAEFPFGDHFNPAYITATISYNSGTRRPKHNMRECFVTDFILSAATFPPFWKFDFWQFKDNVTLATDVWDEFEVKMFTRVRLSVKKTLNETCRTELNKRNVSCG</sequence>
<protein>
    <submittedName>
        <fullName evidence="1">Putative secreted protein</fullName>
    </submittedName>
</protein>
<organism evidence="1">
    <name type="scientific">Hyalomma excavatum</name>
    <dbReference type="NCBI Taxonomy" id="257692"/>
    <lineage>
        <taxon>Eukaryota</taxon>
        <taxon>Metazoa</taxon>
        <taxon>Ecdysozoa</taxon>
        <taxon>Arthropoda</taxon>
        <taxon>Chelicerata</taxon>
        <taxon>Arachnida</taxon>
        <taxon>Acari</taxon>
        <taxon>Parasitiformes</taxon>
        <taxon>Ixodida</taxon>
        <taxon>Ixodoidea</taxon>
        <taxon>Ixodidae</taxon>
        <taxon>Hyalomminae</taxon>
        <taxon>Hyalomma</taxon>
    </lineage>
</organism>
<evidence type="ECO:0000313" key="1">
    <source>
        <dbReference type="EMBL" id="JAP67931.1"/>
    </source>
</evidence>
<accession>A0A131XQV2</accession>
<dbReference type="EMBL" id="GEFH01000650">
    <property type="protein sequence ID" value="JAP67931.1"/>
    <property type="molecule type" value="mRNA"/>
</dbReference>
<reference evidence="1" key="1">
    <citation type="journal article" date="2017" name="Ticks Tick Borne Dis.">
        <title>An insight into the sialome of Hyalomma excavatum.</title>
        <authorList>
            <person name="Ribeiro J.M."/>
            <person name="Slovak M."/>
            <person name="Francischetti I.M."/>
        </authorList>
    </citation>
    <scope>NUCLEOTIDE SEQUENCE</scope>
    <source>
        <strain evidence="1">Samish</strain>
        <tissue evidence="1">Salivary glands</tissue>
    </source>
</reference>
<proteinExistence type="evidence at transcript level"/>
<feature type="non-terminal residue" evidence="1">
    <location>
        <position position="1"/>
    </location>
</feature>